<feature type="chain" id="PRO_5043020548" evidence="1">
    <location>
        <begin position="21"/>
        <end position="82"/>
    </location>
</feature>
<feature type="signal peptide" evidence="1">
    <location>
        <begin position="1"/>
        <end position="20"/>
    </location>
</feature>
<keyword evidence="1" id="KW-0732">Signal</keyword>
<comment type="caution">
    <text evidence="2">The sequence shown here is derived from an EMBL/GenBank/DDBJ whole genome shotgun (WGS) entry which is preliminary data.</text>
</comment>
<proteinExistence type="predicted"/>
<accession>A0AAN8F2Z0</accession>
<protein>
    <submittedName>
        <fullName evidence="2">Uncharacterized protein</fullName>
    </submittedName>
</protein>
<reference evidence="2 3" key="1">
    <citation type="submission" date="2019-10" db="EMBL/GenBank/DDBJ databases">
        <title>Assembly and Annotation for the nematode Trichostrongylus colubriformis.</title>
        <authorList>
            <person name="Martin J."/>
        </authorList>
    </citation>
    <scope>NUCLEOTIDE SEQUENCE [LARGE SCALE GENOMIC DNA]</scope>
    <source>
        <strain evidence="2">G859</strain>
        <tissue evidence="2">Whole worm</tissue>
    </source>
</reference>
<dbReference type="AlphaFoldDB" id="A0AAN8F2Z0"/>
<organism evidence="2 3">
    <name type="scientific">Trichostrongylus colubriformis</name>
    <name type="common">Black scour worm</name>
    <dbReference type="NCBI Taxonomy" id="6319"/>
    <lineage>
        <taxon>Eukaryota</taxon>
        <taxon>Metazoa</taxon>
        <taxon>Ecdysozoa</taxon>
        <taxon>Nematoda</taxon>
        <taxon>Chromadorea</taxon>
        <taxon>Rhabditida</taxon>
        <taxon>Rhabditina</taxon>
        <taxon>Rhabditomorpha</taxon>
        <taxon>Strongyloidea</taxon>
        <taxon>Trichostrongylidae</taxon>
        <taxon>Trichostrongylus</taxon>
    </lineage>
</organism>
<sequence>MKNILSVLLLFLAFTQTTLAYDTLQEMSKREIRPSWEDLGWAWGKRSASERLVYPRRYLRAMELVKKNPDWHDLGWTWGRRK</sequence>
<keyword evidence="3" id="KW-1185">Reference proteome</keyword>
<evidence type="ECO:0000256" key="1">
    <source>
        <dbReference type="SAM" id="SignalP"/>
    </source>
</evidence>
<evidence type="ECO:0000313" key="3">
    <source>
        <dbReference type="Proteomes" id="UP001331761"/>
    </source>
</evidence>
<evidence type="ECO:0000313" key="2">
    <source>
        <dbReference type="EMBL" id="KAK5968199.1"/>
    </source>
</evidence>
<gene>
    <name evidence="2" type="ORF">GCK32_019935</name>
</gene>
<dbReference type="Proteomes" id="UP001331761">
    <property type="component" value="Unassembled WGS sequence"/>
</dbReference>
<name>A0AAN8F2Z0_TRICO</name>
<dbReference type="EMBL" id="WIXE01021645">
    <property type="protein sequence ID" value="KAK5968199.1"/>
    <property type="molecule type" value="Genomic_DNA"/>
</dbReference>